<dbReference type="HAMAP" id="MF_00473">
    <property type="entry name" value="G6P_isomerase"/>
    <property type="match status" value="1"/>
</dbReference>
<dbReference type="GO" id="GO:0004347">
    <property type="term" value="F:glucose-6-phosphate isomerase activity"/>
    <property type="evidence" value="ECO:0007669"/>
    <property type="project" value="UniProtKB-EC"/>
</dbReference>
<evidence type="ECO:0000313" key="9">
    <source>
        <dbReference type="EMBL" id="MCQ3828286.1"/>
    </source>
</evidence>
<comment type="caution">
    <text evidence="9">The sequence shown here is derived from an EMBL/GenBank/DDBJ whole genome shotgun (WGS) entry which is preliminary data.</text>
</comment>
<evidence type="ECO:0000256" key="5">
    <source>
        <dbReference type="ARBA" id="ARBA00023235"/>
    </source>
</evidence>
<reference evidence="9" key="1">
    <citation type="thesis" date="2020" institute="Technische Universitat Dresden" country="Dresden, Germany">
        <title>The Agarolytic System of Microbulbifer elongatus PORT2, Isolated from Batu Karas, Pangandaran West Java Indonesia.</title>
        <authorList>
            <person name="Anggraeni S.R."/>
        </authorList>
    </citation>
    <scope>NUCLEOTIDE SEQUENCE</scope>
    <source>
        <strain evidence="9">PORT2</strain>
    </source>
</reference>
<evidence type="ECO:0000256" key="1">
    <source>
        <dbReference type="ARBA" id="ARBA00004926"/>
    </source>
</evidence>
<evidence type="ECO:0000256" key="7">
    <source>
        <dbReference type="HAMAP-Rule" id="MF_00473"/>
    </source>
</evidence>
<dbReference type="RefSeq" id="WP_255873137.1">
    <property type="nucleotide sequence ID" value="NZ_JACASI010000011.1"/>
</dbReference>
<dbReference type="CDD" id="cd05015">
    <property type="entry name" value="SIS_PGI_1"/>
    <property type="match status" value="1"/>
</dbReference>
<proteinExistence type="inferred from homology"/>
<dbReference type="InterPro" id="IPR023096">
    <property type="entry name" value="G6P_Isomerase_C"/>
</dbReference>
<dbReference type="CDD" id="cd05016">
    <property type="entry name" value="SIS_PGI_2"/>
    <property type="match status" value="1"/>
</dbReference>
<comment type="function">
    <text evidence="7">Catalyzes the reversible isomerization of glucose-6-phosphate to fructose-6-phosphate.</text>
</comment>
<keyword evidence="4 7" id="KW-0324">Glycolysis</keyword>
<comment type="pathway">
    <text evidence="1 7 8">Carbohydrate degradation; glycolysis; D-glyceraldehyde 3-phosphate and glycerone phosphate from D-glucose: step 2/4.</text>
</comment>
<evidence type="ECO:0000256" key="2">
    <source>
        <dbReference type="ARBA" id="ARBA00006604"/>
    </source>
</evidence>
<keyword evidence="3 7" id="KW-0312">Gluconeogenesis</keyword>
<feature type="active site" evidence="7">
    <location>
        <position position="529"/>
    </location>
</feature>
<comment type="similarity">
    <text evidence="2 7 8">Belongs to the GPI family.</text>
</comment>
<dbReference type="PRINTS" id="PR00662">
    <property type="entry name" value="G6PISOMERASE"/>
</dbReference>
<evidence type="ECO:0000256" key="6">
    <source>
        <dbReference type="ARBA" id="ARBA00029321"/>
    </source>
</evidence>
<keyword evidence="7" id="KW-0963">Cytoplasm</keyword>
<comment type="pathway">
    <text evidence="7">Carbohydrate biosynthesis; gluconeogenesis.</text>
</comment>
<dbReference type="Gene3D" id="1.10.1390.10">
    <property type="match status" value="1"/>
</dbReference>
<dbReference type="InterPro" id="IPR046348">
    <property type="entry name" value="SIS_dom_sf"/>
</dbReference>
<evidence type="ECO:0000256" key="4">
    <source>
        <dbReference type="ARBA" id="ARBA00023152"/>
    </source>
</evidence>
<dbReference type="InterPro" id="IPR035476">
    <property type="entry name" value="SIS_PGI_1"/>
</dbReference>
<protein>
    <recommendedName>
        <fullName evidence="7">Glucose-6-phosphate isomerase</fullName>
        <shortName evidence="7">GPI</shortName>
        <ecNumber evidence="7">5.3.1.9</ecNumber>
    </recommendedName>
    <alternativeName>
        <fullName evidence="7">Phosphoglucose isomerase</fullName>
        <shortName evidence="7">PGI</shortName>
    </alternativeName>
    <alternativeName>
        <fullName evidence="7">Phosphohexose isomerase</fullName>
        <shortName evidence="7">PHI</shortName>
    </alternativeName>
</protein>
<keyword evidence="5 7" id="KW-0413">Isomerase</keyword>
<evidence type="ECO:0000256" key="8">
    <source>
        <dbReference type="RuleBase" id="RU000612"/>
    </source>
</evidence>
<sequence>MCSAHSHSTHSQIHSQPLSRSPVWQALQAQAAEMKGRSLKALFAADPQRAERFSLELPEFLLDYSKNQLDQDIFVNLLRLAEAADLAQWRGDFFAGKSINATEGRPVLHPALRGGLAEDVEIDGVSVTAQVEAELERLKEFVVLLHNGALTGYRGKRITDVVNLGVGGSHLGPQTTIEALRAHRKGDVAVHFVSNVDGTQLTDVLAGLDADSTLFIVSSKTFTTSETMTNAGSGLKWLQQAMPEADPQALLQQHFVAVTSSPDKAQQFGVLPERTFRFWDWVGGRFSLWSSIGLPIAIACGFDNFRALLDGAASMDKHFREAPLDANAPVIMALLSVWYCTFMGYPAHAVLPYEQALHMLPSYLQQADMESNGKSTTRAGVEVDYATGPLIWGQTGINGQHAFYQYLHQSPEVVPADFIGSVTPGHDLDGHHEILLANMFAQSQALMNGVDAESVSRELAAKGLSQEEIKRLTPFKVHRGGKPSNTILLKELDPRSLGALIALYEHKIFVQGVILQIFSFDQWGVELGKGLASKLEPKLASGDLADEDGSTAQLIEYYRRINGTVTSTESPVVEVAEPAGEQA</sequence>
<name>A0ABT1NZS5_9GAMM</name>
<evidence type="ECO:0000313" key="10">
    <source>
        <dbReference type="Proteomes" id="UP001205566"/>
    </source>
</evidence>
<organism evidence="9 10">
    <name type="scientific">Microbulbifer elongatus</name>
    <dbReference type="NCBI Taxonomy" id="86173"/>
    <lineage>
        <taxon>Bacteria</taxon>
        <taxon>Pseudomonadati</taxon>
        <taxon>Pseudomonadota</taxon>
        <taxon>Gammaproteobacteria</taxon>
        <taxon>Cellvibrionales</taxon>
        <taxon>Microbulbiferaceae</taxon>
        <taxon>Microbulbifer</taxon>
    </lineage>
</organism>
<dbReference type="PANTHER" id="PTHR11469">
    <property type="entry name" value="GLUCOSE-6-PHOSPHATE ISOMERASE"/>
    <property type="match status" value="1"/>
</dbReference>
<evidence type="ECO:0000256" key="3">
    <source>
        <dbReference type="ARBA" id="ARBA00022432"/>
    </source>
</evidence>
<dbReference type="PANTHER" id="PTHR11469:SF1">
    <property type="entry name" value="GLUCOSE-6-PHOSPHATE ISOMERASE"/>
    <property type="match status" value="1"/>
</dbReference>
<feature type="active site" evidence="7">
    <location>
        <position position="401"/>
    </location>
</feature>
<comment type="subcellular location">
    <subcellularLocation>
        <location evidence="7">Cytoplasm</location>
    </subcellularLocation>
</comment>
<dbReference type="EMBL" id="JACASI010000011">
    <property type="protein sequence ID" value="MCQ3828286.1"/>
    <property type="molecule type" value="Genomic_DNA"/>
</dbReference>
<comment type="catalytic activity">
    <reaction evidence="6 7 8">
        <text>alpha-D-glucose 6-phosphate = beta-D-fructose 6-phosphate</text>
        <dbReference type="Rhea" id="RHEA:11816"/>
        <dbReference type="ChEBI" id="CHEBI:57634"/>
        <dbReference type="ChEBI" id="CHEBI:58225"/>
        <dbReference type="EC" id="5.3.1.9"/>
    </reaction>
</comment>
<dbReference type="InterPro" id="IPR001672">
    <property type="entry name" value="G6P_Isomerase"/>
</dbReference>
<accession>A0ABT1NZS5</accession>
<keyword evidence="10" id="KW-1185">Reference proteome</keyword>
<dbReference type="Gene3D" id="3.40.50.10490">
    <property type="entry name" value="Glucose-6-phosphate isomerase like protein, domain 1"/>
    <property type="match status" value="2"/>
</dbReference>
<dbReference type="InterPro" id="IPR035482">
    <property type="entry name" value="SIS_PGI_2"/>
</dbReference>
<dbReference type="NCBIfam" id="NF001211">
    <property type="entry name" value="PRK00179.1"/>
    <property type="match status" value="1"/>
</dbReference>
<dbReference type="Proteomes" id="UP001205566">
    <property type="component" value="Unassembled WGS sequence"/>
</dbReference>
<dbReference type="EC" id="5.3.1.9" evidence="7"/>
<feature type="active site" description="Proton donor" evidence="7">
    <location>
        <position position="370"/>
    </location>
</feature>
<dbReference type="PROSITE" id="PS00174">
    <property type="entry name" value="P_GLUCOSE_ISOMERASE_2"/>
    <property type="match status" value="1"/>
</dbReference>
<dbReference type="InterPro" id="IPR018189">
    <property type="entry name" value="Phosphoglucose_isomerase_CS"/>
</dbReference>
<gene>
    <name evidence="7 9" type="primary">pgi</name>
    <name evidence="9" type="ORF">HXX02_02395</name>
</gene>
<dbReference type="Pfam" id="PF00342">
    <property type="entry name" value="PGI"/>
    <property type="match status" value="1"/>
</dbReference>
<dbReference type="PROSITE" id="PS00765">
    <property type="entry name" value="P_GLUCOSE_ISOMERASE_1"/>
    <property type="match status" value="1"/>
</dbReference>
<dbReference type="PROSITE" id="PS51463">
    <property type="entry name" value="P_GLUCOSE_ISOMERASE_3"/>
    <property type="match status" value="1"/>
</dbReference>
<dbReference type="SUPFAM" id="SSF53697">
    <property type="entry name" value="SIS domain"/>
    <property type="match status" value="1"/>
</dbReference>